<feature type="domain" description="HTH tetR-type" evidence="3">
    <location>
        <begin position="9"/>
        <end position="69"/>
    </location>
</feature>
<dbReference type="InterPro" id="IPR041478">
    <property type="entry name" value="TetR_C_27"/>
</dbReference>
<feature type="DNA-binding region" description="H-T-H motif" evidence="2">
    <location>
        <begin position="32"/>
        <end position="51"/>
    </location>
</feature>
<dbReference type="AlphaFoldDB" id="A0A4R1QBP6"/>
<reference evidence="4 5" key="1">
    <citation type="submission" date="2019-03" db="EMBL/GenBank/DDBJ databases">
        <title>Genomic Encyclopedia of Type Strains, Phase IV (KMG-IV): sequencing the most valuable type-strain genomes for metagenomic binning, comparative biology and taxonomic classification.</title>
        <authorList>
            <person name="Goeker M."/>
        </authorList>
    </citation>
    <scope>NUCLEOTIDE SEQUENCE [LARGE SCALE GENOMIC DNA]</scope>
    <source>
        <strain evidence="4 5">DSM 15969</strain>
    </source>
</reference>
<name>A0A4R1QBP6_9FIRM</name>
<sequence>MPKTGLSSEEIKEKALQIAEEKIRAYSFEKFRLTDIAKELKISQAALYNHFPDKAAVLDAISERWLVHMDNTLELIVNKVVPPRRLIVEWFLKYHQLKKEKVLKDPELYKSFNMAAELLKPFIIRHLANLNSQLLMLVQKAVIAQEIRAKSPESVVRLLLEATVSFHHPRMVLDYKDENREGLLKQVVETMLAGLQD</sequence>
<dbReference type="InterPro" id="IPR001647">
    <property type="entry name" value="HTH_TetR"/>
</dbReference>
<dbReference type="RefSeq" id="WP_132073833.1">
    <property type="nucleotide sequence ID" value="NZ_DAIMLW010000311.1"/>
</dbReference>
<evidence type="ECO:0000313" key="5">
    <source>
        <dbReference type="Proteomes" id="UP000295063"/>
    </source>
</evidence>
<dbReference type="EMBL" id="SLUI01000001">
    <property type="protein sequence ID" value="TCL39861.1"/>
    <property type="molecule type" value="Genomic_DNA"/>
</dbReference>
<dbReference type="PROSITE" id="PS50977">
    <property type="entry name" value="HTH_TETR_2"/>
    <property type="match status" value="1"/>
</dbReference>
<gene>
    <name evidence="4" type="ORF">EV210_10156</name>
</gene>
<dbReference type="GO" id="GO:0003677">
    <property type="term" value="F:DNA binding"/>
    <property type="evidence" value="ECO:0007669"/>
    <property type="project" value="UniProtKB-UniRule"/>
</dbReference>
<keyword evidence="1 2" id="KW-0238">DNA-binding</keyword>
<dbReference type="InterPro" id="IPR009057">
    <property type="entry name" value="Homeodomain-like_sf"/>
</dbReference>
<dbReference type="OrthoDB" id="9809772at2"/>
<keyword evidence="5" id="KW-1185">Reference proteome</keyword>
<evidence type="ECO:0000313" key="4">
    <source>
        <dbReference type="EMBL" id="TCL39861.1"/>
    </source>
</evidence>
<evidence type="ECO:0000256" key="2">
    <source>
        <dbReference type="PROSITE-ProRule" id="PRU00335"/>
    </source>
</evidence>
<accession>A0A4R1QBP6</accession>
<dbReference type="Pfam" id="PF00440">
    <property type="entry name" value="TetR_N"/>
    <property type="match status" value="1"/>
</dbReference>
<dbReference type="Gene3D" id="1.10.357.10">
    <property type="entry name" value="Tetracycline Repressor, domain 2"/>
    <property type="match status" value="1"/>
</dbReference>
<dbReference type="Pfam" id="PF17935">
    <property type="entry name" value="TetR_C_27"/>
    <property type="match status" value="1"/>
</dbReference>
<evidence type="ECO:0000259" key="3">
    <source>
        <dbReference type="PROSITE" id="PS50977"/>
    </source>
</evidence>
<organism evidence="4 5">
    <name type="scientific">Anaerospora hongkongensis</name>
    <dbReference type="NCBI Taxonomy" id="244830"/>
    <lineage>
        <taxon>Bacteria</taxon>
        <taxon>Bacillati</taxon>
        <taxon>Bacillota</taxon>
        <taxon>Negativicutes</taxon>
        <taxon>Selenomonadales</taxon>
        <taxon>Sporomusaceae</taxon>
        <taxon>Anaerospora</taxon>
    </lineage>
</organism>
<dbReference type="Proteomes" id="UP000295063">
    <property type="component" value="Unassembled WGS sequence"/>
</dbReference>
<comment type="caution">
    <text evidence="4">The sequence shown here is derived from an EMBL/GenBank/DDBJ whole genome shotgun (WGS) entry which is preliminary data.</text>
</comment>
<proteinExistence type="predicted"/>
<protein>
    <submittedName>
        <fullName evidence="4">TetR family transcriptional regulator</fullName>
    </submittedName>
</protein>
<evidence type="ECO:0000256" key="1">
    <source>
        <dbReference type="ARBA" id="ARBA00023125"/>
    </source>
</evidence>
<dbReference type="SUPFAM" id="SSF46689">
    <property type="entry name" value="Homeodomain-like"/>
    <property type="match status" value="1"/>
</dbReference>